<feature type="transmembrane region" description="Helical" evidence="10">
    <location>
        <begin position="176"/>
        <end position="198"/>
    </location>
</feature>
<name>A0A2H0R6Z5_9BACT</name>
<feature type="transmembrane region" description="Helical" evidence="10">
    <location>
        <begin position="107"/>
        <end position="130"/>
    </location>
</feature>
<comment type="subcellular location">
    <subcellularLocation>
        <location evidence="1">Cell membrane</location>
        <topology evidence="1">Multi-pass membrane protein</topology>
    </subcellularLocation>
</comment>
<evidence type="ECO:0000256" key="10">
    <source>
        <dbReference type="SAM" id="Phobius"/>
    </source>
</evidence>
<evidence type="ECO:0000256" key="9">
    <source>
        <dbReference type="ARBA" id="ARBA00023136"/>
    </source>
</evidence>
<comment type="caution">
    <text evidence="11">The sequence shown here is derived from an EMBL/GenBank/DDBJ whole genome shotgun (WGS) entry which is preliminary data.</text>
</comment>
<dbReference type="EMBL" id="PCXP01000002">
    <property type="protein sequence ID" value="PIR42106.1"/>
    <property type="molecule type" value="Genomic_DNA"/>
</dbReference>
<evidence type="ECO:0000313" key="11">
    <source>
        <dbReference type="EMBL" id="PIR42106.1"/>
    </source>
</evidence>
<evidence type="ECO:0000256" key="2">
    <source>
        <dbReference type="ARBA" id="ARBA00009165"/>
    </source>
</evidence>
<evidence type="ECO:0000256" key="8">
    <source>
        <dbReference type="ARBA" id="ARBA00022989"/>
    </source>
</evidence>
<dbReference type="PIRSF" id="PIRSF016933">
    <property type="entry name" value="PrsW"/>
    <property type="match status" value="1"/>
</dbReference>
<evidence type="ECO:0000256" key="1">
    <source>
        <dbReference type="ARBA" id="ARBA00004651"/>
    </source>
</evidence>
<keyword evidence="9 10" id="KW-0472">Membrane</keyword>
<keyword evidence="4" id="KW-1003">Cell membrane</keyword>
<evidence type="ECO:0000313" key="12">
    <source>
        <dbReference type="Proteomes" id="UP000230208"/>
    </source>
</evidence>
<reference evidence="11 12" key="1">
    <citation type="submission" date="2017-09" db="EMBL/GenBank/DDBJ databases">
        <title>Depth-based differentiation of microbial function through sediment-hosted aquifers and enrichment of novel symbionts in the deep terrestrial subsurface.</title>
        <authorList>
            <person name="Probst A.J."/>
            <person name="Ladd B."/>
            <person name="Jarett J.K."/>
            <person name="Geller-Mcgrath D.E."/>
            <person name="Sieber C.M."/>
            <person name="Emerson J.B."/>
            <person name="Anantharaman K."/>
            <person name="Thomas B.C."/>
            <person name="Malmstrom R."/>
            <person name="Stieglmeier M."/>
            <person name="Klingl A."/>
            <person name="Woyke T."/>
            <person name="Ryan C.M."/>
            <person name="Banfield J.F."/>
        </authorList>
    </citation>
    <scope>NUCLEOTIDE SEQUENCE [LARGE SCALE GENOMIC DNA]</scope>
    <source>
        <strain evidence="11">CG10_big_fil_rev_8_21_14_0_10_37_15</strain>
    </source>
</reference>
<dbReference type="InterPro" id="IPR026898">
    <property type="entry name" value="PrsW"/>
</dbReference>
<proteinExistence type="inferred from homology"/>
<feature type="transmembrane region" description="Helical" evidence="10">
    <location>
        <begin position="36"/>
        <end position="54"/>
    </location>
</feature>
<keyword evidence="7" id="KW-0378">Hydrolase</keyword>
<dbReference type="InterPro" id="IPR023596">
    <property type="entry name" value="Peptidase_PrsW_arch/bac"/>
</dbReference>
<feature type="transmembrane region" description="Helical" evidence="10">
    <location>
        <begin position="6"/>
        <end position="24"/>
    </location>
</feature>
<feature type="transmembrane region" description="Helical" evidence="10">
    <location>
        <begin position="74"/>
        <end position="95"/>
    </location>
</feature>
<protein>
    <recommendedName>
        <fullName evidence="3">Protease PrsW</fullName>
    </recommendedName>
</protein>
<dbReference type="PANTHER" id="PTHR36844:SF1">
    <property type="entry name" value="PROTEASE PRSW"/>
    <property type="match status" value="1"/>
</dbReference>
<evidence type="ECO:0000256" key="6">
    <source>
        <dbReference type="ARBA" id="ARBA00022692"/>
    </source>
</evidence>
<dbReference type="AlphaFoldDB" id="A0A2H0R6Z5"/>
<feature type="transmembrane region" description="Helical" evidence="10">
    <location>
        <begin position="150"/>
        <end position="169"/>
    </location>
</feature>
<comment type="similarity">
    <text evidence="2">Belongs to the protease PrsW family.</text>
</comment>
<evidence type="ECO:0000256" key="3">
    <source>
        <dbReference type="ARBA" id="ARBA00018997"/>
    </source>
</evidence>
<keyword evidence="6 10" id="KW-0812">Transmembrane</keyword>
<organism evidence="11 12">
    <name type="scientific">Candidatus Yanofskybacteria bacterium CG10_big_fil_rev_8_21_14_0_10_37_15</name>
    <dbReference type="NCBI Taxonomy" id="1975097"/>
    <lineage>
        <taxon>Bacteria</taxon>
        <taxon>Candidatus Yanofskyibacteriota</taxon>
    </lineage>
</organism>
<dbReference type="Pfam" id="PF13367">
    <property type="entry name" value="PrsW-protease"/>
    <property type="match status" value="1"/>
</dbReference>
<gene>
    <name evidence="11" type="ORF">COV30_00175</name>
</gene>
<evidence type="ECO:0000256" key="4">
    <source>
        <dbReference type="ARBA" id="ARBA00022475"/>
    </source>
</evidence>
<dbReference type="GO" id="GO:0006508">
    <property type="term" value="P:proteolysis"/>
    <property type="evidence" value="ECO:0007669"/>
    <property type="project" value="UniProtKB-KW"/>
</dbReference>
<keyword evidence="8 10" id="KW-1133">Transmembrane helix</keyword>
<dbReference type="PANTHER" id="PTHR36844">
    <property type="entry name" value="PROTEASE PRSW"/>
    <property type="match status" value="1"/>
</dbReference>
<sequence>MSPIYIGSLIGLGLVPSLVWFSFFLKNDSRPEPKNLLAQTFLMGIIIAPIVLLLQLGFTQFASVFMIPQLNSYYYIWAAFAEEFLKFVAVWFLILKNPSFDEPVDAMIYMIAAGLGFAAIENILVLFKTIEIGLSEAFSVWALRFVGSTLLHALASAIVGYFLAVSWFFQSHRKKLIVIGLALATVFHFTFNVIISTFAGTPGNSDPRGLVYSTALLLFMAFLVSILFGKIKERPFGEKITLTSYKNKPLNLL</sequence>
<evidence type="ECO:0000256" key="5">
    <source>
        <dbReference type="ARBA" id="ARBA00022670"/>
    </source>
</evidence>
<evidence type="ECO:0000256" key="7">
    <source>
        <dbReference type="ARBA" id="ARBA00022801"/>
    </source>
</evidence>
<dbReference type="Proteomes" id="UP000230208">
    <property type="component" value="Unassembled WGS sequence"/>
</dbReference>
<accession>A0A2H0R6Z5</accession>
<dbReference type="GO" id="GO:0005886">
    <property type="term" value="C:plasma membrane"/>
    <property type="evidence" value="ECO:0007669"/>
    <property type="project" value="UniProtKB-SubCell"/>
</dbReference>
<feature type="transmembrane region" description="Helical" evidence="10">
    <location>
        <begin position="210"/>
        <end position="229"/>
    </location>
</feature>
<dbReference type="GO" id="GO:0008233">
    <property type="term" value="F:peptidase activity"/>
    <property type="evidence" value="ECO:0007669"/>
    <property type="project" value="UniProtKB-KW"/>
</dbReference>
<keyword evidence="5" id="KW-0645">Protease</keyword>